<evidence type="ECO:0000256" key="1">
    <source>
        <dbReference type="ARBA" id="ARBA00022729"/>
    </source>
</evidence>
<dbReference type="PANTHER" id="PTHR34512">
    <property type="entry name" value="CELL SURFACE PROTEIN"/>
    <property type="match status" value="1"/>
</dbReference>
<dbReference type="Gene3D" id="2.130.10.10">
    <property type="entry name" value="YVTN repeat-like/Quinoprotein amine dehydrogenase"/>
    <property type="match status" value="1"/>
</dbReference>
<dbReference type="InterPro" id="IPR011047">
    <property type="entry name" value="Quinoprotein_ADH-like_sf"/>
</dbReference>
<keyword evidence="7" id="KW-1185">Reference proteome</keyword>
<dbReference type="GO" id="GO:0051205">
    <property type="term" value="P:protein insertion into membrane"/>
    <property type="evidence" value="ECO:0007669"/>
    <property type="project" value="UniProtKB-UniRule"/>
</dbReference>
<dbReference type="GO" id="GO:0009279">
    <property type="term" value="C:cell outer membrane"/>
    <property type="evidence" value="ECO:0007669"/>
    <property type="project" value="UniProtKB-SubCell"/>
</dbReference>
<accession>A0A3N0UYG6</accession>
<organism evidence="6 7">
    <name type="scientific">Pseudomethylobacillus aquaticus</name>
    <dbReference type="NCBI Taxonomy" id="2676064"/>
    <lineage>
        <taxon>Bacteria</taxon>
        <taxon>Pseudomonadati</taxon>
        <taxon>Pseudomonadota</taxon>
        <taxon>Betaproteobacteria</taxon>
        <taxon>Nitrosomonadales</taxon>
        <taxon>Methylophilaceae</taxon>
        <taxon>Pseudomethylobacillus</taxon>
    </lineage>
</organism>
<dbReference type="SUPFAM" id="SSF50998">
    <property type="entry name" value="Quinoprotein alcohol dehydrogenase-like"/>
    <property type="match status" value="1"/>
</dbReference>
<protein>
    <recommendedName>
        <fullName evidence="4">Outer membrane protein assembly factor BamB</fullName>
    </recommendedName>
</protein>
<comment type="subcellular location">
    <subcellularLocation>
        <location evidence="4">Cell outer membrane</location>
    </subcellularLocation>
</comment>
<keyword evidence="3 4" id="KW-0998">Cell outer membrane</keyword>
<proteinExistence type="inferred from homology"/>
<dbReference type="GO" id="GO:0043165">
    <property type="term" value="P:Gram-negative-bacterium-type cell outer membrane assembly"/>
    <property type="evidence" value="ECO:0007669"/>
    <property type="project" value="UniProtKB-UniRule"/>
</dbReference>
<dbReference type="SMART" id="SM00564">
    <property type="entry name" value="PQQ"/>
    <property type="match status" value="7"/>
</dbReference>
<evidence type="ECO:0000313" key="6">
    <source>
        <dbReference type="EMBL" id="ROH85570.1"/>
    </source>
</evidence>
<dbReference type="EMBL" id="RJVP01000005">
    <property type="protein sequence ID" value="ROH85570.1"/>
    <property type="molecule type" value="Genomic_DNA"/>
</dbReference>
<evidence type="ECO:0000256" key="4">
    <source>
        <dbReference type="HAMAP-Rule" id="MF_00923"/>
    </source>
</evidence>
<reference evidence="6 7" key="1">
    <citation type="submission" date="2018-10" db="EMBL/GenBank/DDBJ databases">
        <authorList>
            <person name="Chen W.-M."/>
        </authorList>
    </citation>
    <scope>NUCLEOTIDE SEQUENCE [LARGE SCALE GENOMIC DNA]</scope>
    <source>
        <strain evidence="6 7">H-5</strain>
    </source>
</reference>
<dbReference type="NCBIfam" id="TIGR03300">
    <property type="entry name" value="assembly_YfgL"/>
    <property type="match status" value="1"/>
</dbReference>
<dbReference type="PANTHER" id="PTHR34512:SF30">
    <property type="entry name" value="OUTER MEMBRANE PROTEIN ASSEMBLY FACTOR BAMB"/>
    <property type="match status" value="1"/>
</dbReference>
<dbReference type="HAMAP" id="MF_00923">
    <property type="entry name" value="OM_assembly_BamB"/>
    <property type="match status" value="1"/>
</dbReference>
<evidence type="ECO:0000313" key="7">
    <source>
        <dbReference type="Proteomes" id="UP000275137"/>
    </source>
</evidence>
<dbReference type="Pfam" id="PF13360">
    <property type="entry name" value="PQQ_2"/>
    <property type="match status" value="1"/>
</dbReference>
<dbReference type="Proteomes" id="UP000275137">
    <property type="component" value="Unassembled WGS sequence"/>
</dbReference>
<dbReference type="InterPro" id="IPR018391">
    <property type="entry name" value="PQQ_b-propeller_rpt"/>
</dbReference>
<dbReference type="InterPro" id="IPR017687">
    <property type="entry name" value="BamB"/>
</dbReference>
<comment type="caution">
    <text evidence="6">The sequence shown here is derived from an EMBL/GenBank/DDBJ whole genome shotgun (WGS) entry which is preliminary data.</text>
</comment>
<feature type="domain" description="Pyrrolo-quinoline quinone repeat" evidence="5">
    <location>
        <begin position="79"/>
        <end position="309"/>
    </location>
</feature>
<comment type="similarity">
    <text evidence="4">Belongs to the BamB family.</text>
</comment>
<gene>
    <name evidence="4 6" type="primary">bamB</name>
    <name evidence="6" type="ORF">ED236_09625</name>
</gene>
<evidence type="ECO:0000259" key="5">
    <source>
        <dbReference type="Pfam" id="PF13360"/>
    </source>
</evidence>
<dbReference type="AlphaFoldDB" id="A0A3N0UYG6"/>
<comment type="function">
    <text evidence="4">Part of the outer membrane protein assembly complex, which is involved in assembly and insertion of beta-barrel proteins into the outer membrane.</text>
</comment>
<name>A0A3N0UYG6_9PROT</name>
<keyword evidence="2 4" id="KW-0472">Membrane</keyword>
<keyword evidence="1 4" id="KW-0732">Signal</keyword>
<sequence length="384" mass="41003">MLAGLVVFSLTACSSLSGLKDNLSESMFGRKLAEPPVPLTEFKPRMTAKVRWSYKLGDTMEYDFSPVVTGDAVYAASAAGDVVRLEAASGKQVWRVSAGEPLSGGIGIAPNLVLVGTAGGYLMAYDQSGKLLWKSKLSSQVLSAPREAEGIIVVRTGDSRIYGINVADGTRKWVYERATPTLSLRSSAGVTIDQGAVFAGFAGGKLIALRLEDGSVVWEVSVALPKGATEIERIADITSLPVVEAGLVYAAAYQGKIAGVDRAAGRVVWSRDISSYTGIDAEDSRVYLSHATGSVYSLDYFSGKTFWRQGSLQNRQLSAPLFMDKAIAVGDIEGYVHFLDYEDGSFVARVRAGDKPVMPQMSRLGDQSVLLQTRGGGLYAVDLQ</sequence>
<comment type="subunit">
    <text evidence="4">Part of the Bam complex.</text>
</comment>
<evidence type="ECO:0000256" key="3">
    <source>
        <dbReference type="ARBA" id="ARBA00023237"/>
    </source>
</evidence>
<dbReference type="InterPro" id="IPR015943">
    <property type="entry name" value="WD40/YVTN_repeat-like_dom_sf"/>
</dbReference>
<dbReference type="InterPro" id="IPR002372">
    <property type="entry name" value="PQQ_rpt_dom"/>
</dbReference>
<evidence type="ECO:0000256" key="2">
    <source>
        <dbReference type="ARBA" id="ARBA00023136"/>
    </source>
</evidence>